<gene>
    <name evidence="1" type="ORF">VP01_183g3</name>
</gene>
<protein>
    <submittedName>
        <fullName evidence="1">Uncharacterized protein</fullName>
    </submittedName>
</protein>
<evidence type="ECO:0000313" key="2">
    <source>
        <dbReference type="Proteomes" id="UP000037035"/>
    </source>
</evidence>
<comment type="caution">
    <text evidence="1">The sequence shown here is derived from an EMBL/GenBank/DDBJ whole genome shotgun (WGS) entry which is preliminary data.</text>
</comment>
<name>A0A0L6VEB5_9BASI</name>
<proteinExistence type="predicted"/>
<evidence type="ECO:0000313" key="1">
    <source>
        <dbReference type="EMBL" id="KNZ58887.1"/>
    </source>
</evidence>
<dbReference type="PANTHER" id="PTHR33069">
    <property type="entry name" value="CHROMOSOME 7, WHOLE GENOME SHOTGUN SEQUENCE-RELATED"/>
    <property type="match status" value="1"/>
</dbReference>
<dbReference type="AlphaFoldDB" id="A0A0L6VEB5"/>
<sequence>MEVGKEVTFTRDKAREIVIRTVRTFLNNHEINRATALQGIEGRLSADFEIHANAIKTSLLPSLSSKLGQACNLLISIYCQSNLDFNLLLLLLKLLIQTESIMSQIVRSLHAFWIRDDSHDFRVLEGTTGCEMQRYRCVKTHFKVGSIFRVLGSLFSFIPFSGTDHTTAHYVMGSARICAREMITEYTDNGREDIDDLIRWLGLTDLGVIQYEWGKAAGEISVLLNNCTEFVMLEPPGNYTKPLQQMMPVFKLSRLFFNKMSNVTTKNEGYPIFSEMSPELLLQLHNYTAGLRKVLVEFYEDISIQWPVEERYDTRPDGKFLDNFRRALSLINTHLISLQAKSPSAHQELYQKYMTWYEDWEVLFFVAYNRFHSEYSDFYVNSVEDSSSGESDSE</sequence>
<reference evidence="1 2" key="1">
    <citation type="submission" date="2015-08" db="EMBL/GenBank/DDBJ databases">
        <title>Next Generation Sequencing and Analysis of the Genome of Puccinia sorghi L Schw, the Causal Agent of Maize Common Rust.</title>
        <authorList>
            <person name="Rochi L."/>
            <person name="Burguener G."/>
            <person name="Darino M."/>
            <person name="Turjanski A."/>
            <person name="Kreff E."/>
            <person name="Dieguez M.J."/>
            <person name="Sacco F."/>
        </authorList>
    </citation>
    <scope>NUCLEOTIDE SEQUENCE [LARGE SCALE GENOMIC DNA]</scope>
    <source>
        <strain evidence="1 2">RO10H11247</strain>
    </source>
</reference>
<dbReference type="PANTHER" id="PTHR33069:SF3">
    <property type="entry name" value="DYNEIN HEAVY CHAIN TAIL DOMAIN-CONTAINING PROTEIN"/>
    <property type="match status" value="1"/>
</dbReference>
<organism evidence="1 2">
    <name type="scientific">Puccinia sorghi</name>
    <dbReference type="NCBI Taxonomy" id="27349"/>
    <lineage>
        <taxon>Eukaryota</taxon>
        <taxon>Fungi</taxon>
        <taxon>Dikarya</taxon>
        <taxon>Basidiomycota</taxon>
        <taxon>Pucciniomycotina</taxon>
        <taxon>Pucciniomycetes</taxon>
        <taxon>Pucciniales</taxon>
        <taxon>Pucciniaceae</taxon>
        <taxon>Puccinia</taxon>
    </lineage>
</organism>
<dbReference type="Proteomes" id="UP000037035">
    <property type="component" value="Unassembled WGS sequence"/>
</dbReference>
<dbReference type="VEuPathDB" id="FungiDB:VP01_183g3"/>
<keyword evidence="2" id="KW-1185">Reference proteome</keyword>
<dbReference type="EMBL" id="LAVV01006659">
    <property type="protein sequence ID" value="KNZ58887.1"/>
    <property type="molecule type" value="Genomic_DNA"/>
</dbReference>
<accession>A0A0L6VEB5</accession>